<keyword evidence="8" id="KW-1185">Reference proteome</keyword>
<dbReference type="PANTHER" id="PTHR24421:SF62">
    <property type="entry name" value="SENSORY TRANSDUCTION HISTIDINE KINASE"/>
    <property type="match status" value="1"/>
</dbReference>
<dbReference type="Gene3D" id="3.30.565.10">
    <property type="entry name" value="Histidine kinase-like ATPase, C-terminal domain"/>
    <property type="match status" value="1"/>
</dbReference>
<dbReference type="InterPro" id="IPR036890">
    <property type="entry name" value="HATPase_C_sf"/>
</dbReference>
<keyword evidence="3" id="KW-0902">Two-component regulatory system</keyword>
<evidence type="ECO:0000256" key="2">
    <source>
        <dbReference type="ARBA" id="ARBA00022777"/>
    </source>
</evidence>
<dbReference type="AlphaFoldDB" id="A0A2S0WTD1"/>
<keyword evidence="4" id="KW-0472">Membrane</keyword>
<keyword evidence="4" id="KW-1133">Transmembrane helix</keyword>
<feature type="transmembrane region" description="Helical" evidence="4">
    <location>
        <begin position="34"/>
        <end position="51"/>
    </location>
</feature>
<evidence type="ECO:0000256" key="3">
    <source>
        <dbReference type="ARBA" id="ARBA00023012"/>
    </source>
</evidence>
<accession>A0A2S0WTD1</accession>
<dbReference type="Pfam" id="PF07730">
    <property type="entry name" value="HisKA_3"/>
    <property type="match status" value="1"/>
</dbReference>
<feature type="domain" description="Histidine kinase/HSP90-like ATPase" evidence="5">
    <location>
        <begin position="297"/>
        <end position="383"/>
    </location>
</feature>
<dbReference type="Pfam" id="PF02518">
    <property type="entry name" value="HATPase_c"/>
    <property type="match status" value="1"/>
</dbReference>
<dbReference type="OrthoDB" id="144293at2"/>
<feature type="transmembrane region" description="Helical" evidence="4">
    <location>
        <begin position="102"/>
        <end position="122"/>
    </location>
</feature>
<keyword evidence="4" id="KW-0812">Transmembrane</keyword>
<dbReference type="GO" id="GO:0016020">
    <property type="term" value="C:membrane"/>
    <property type="evidence" value="ECO:0007669"/>
    <property type="project" value="InterPro"/>
</dbReference>
<sequence>MLNRRWWDVAAIAVASVLVLFTLFDPPPYGPNDWGVWATAGAFLAFYFAYARAQLGNDRLAPHLVISIAFAVLVGVGASFEPSFAIVQVFVYPFIWTTAPSIRSALVSNVLIGVALAAGYAVHFGPSGIVTGLVSAAVSVGFSIALGLWITNIAVYGQERGRLLEELQAAQGQLAAMHRDAGVLEERARLAREIHDTIAQSLTGLVMVAQRTGTRLDGVDGADAASARSDLELMEQMAREALTEARGLVASLAPVEPGAGLADALARLATSFERETGVVVTVSASATGLSREHEVVLLRSAQEGLANVRKHARARHAAVTVESVDGEVVLTVSDDGVGPGAATPGASGFGLTGIRDRTALVGGSFAIEPGSAGGTVLRVGIPRADAAAGAEEEGSA</sequence>
<dbReference type="CDD" id="cd16917">
    <property type="entry name" value="HATPase_UhpB-NarQ-NarX-like"/>
    <property type="match status" value="1"/>
</dbReference>
<evidence type="ECO:0000313" key="8">
    <source>
        <dbReference type="Proteomes" id="UP000244729"/>
    </source>
</evidence>
<dbReference type="RefSeq" id="WP_108594411.1">
    <property type="nucleotide sequence ID" value="NZ_CP028913.1"/>
</dbReference>
<proteinExistence type="predicted"/>
<dbReference type="InterPro" id="IPR017205">
    <property type="entry name" value="Sig_transdc_His_kinase_ChrS"/>
</dbReference>
<evidence type="ECO:0000256" key="1">
    <source>
        <dbReference type="ARBA" id="ARBA00022679"/>
    </source>
</evidence>
<dbReference type="InterPro" id="IPR003594">
    <property type="entry name" value="HATPase_dom"/>
</dbReference>
<dbReference type="GO" id="GO:0046983">
    <property type="term" value="F:protein dimerization activity"/>
    <property type="evidence" value="ECO:0007669"/>
    <property type="project" value="InterPro"/>
</dbReference>
<feature type="domain" description="Signal transduction histidine kinase subgroup 3 dimerisation and phosphoacceptor" evidence="6">
    <location>
        <begin position="186"/>
        <end position="255"/>
    </location>
</feature>
<dbReference type="EMBL" id="CP028913">
    <property type="protein sequence ID" value="AWB94587.1"/>
    <property type="molecule type" value="Genomic_DNA"/>
</dbReference>
<feature type="transmembrane region" description="Helical" evidence="4">
    <location>
        <begin position="129"/>
        <end position="150"/>
    </location>
</feature>
<evidence type="ECO:0000259" key="6">
    <source>
        <dbReference type="Pfam" id="PF07730"/>
    </source>
</evidence>
<evidence type="ECO:0000313" key="7">
    <source>
        <dbReference type="EMBL" id="AWB94587.1"/>
    </source>
</evidence>
<dbReference type="InterPro" id="IPR011712">
    <property type="entry name" value="Sig_transdc_His_kin_sub3_dim/P"/>
</dbReference>
<name>A0A2S0WTD1_9MICO</name>
<dbReference type="SUPFAM" id="SSF55874">
    <property type="entry name" value="ATPase domain of HSP90 chaperone/DNA topoisomerase II/histidine kinase"/>
    <property type="match status" value="1"/>
</dbReference>
<keyword evidence="1" id="KW-0808">Transferase</keyword>
<organism evidence="7 8">
    <name type="scientific">Agromyces badenianii</name>
    <dbReference type="NCBI Taxonomy" id="2080742"/>
    <lineage>
        <taxon>Bacteria</taxon>
        <taxon>Bacillati</taxon>
        <taxon>Actinomycetota</taxon>
        <taxon>Actinomycetes</taxon>
        <taxon>Micrococcales</taxon>
        <taxon>Microbacteriaceae</taxon>
        <taxon>Agromyces</taxon>
    </lineage>
</organism>
<dbReference type="GO" id="GO:0000155">
    <property type="term" value="F:phosphorelay sensor kinase activity"/>
    <property type="evidence" value="ECO:0007669"/>
    <property type="project" value="InterPro"/>
</dbReference>
<evidence type="ECO:0000256" key="4">
    <source>
        <dbReference type="SAM" id="Phobius"/>
    </source>
</evidence>
<gene>
    <name evidence="7" type="ORF">DCE93_01960</name>
</gene>
<reference evidence="7 8" key="1">
    <citation type="submission" date="2018-04" db="EMBL/GenBank/DDBJ databases">
        <authorList>
            <person name="Li J."/>
        </authorList>
    </citation>
    <scope>NUCLEOTIDE SEQUENCE [LARGE SCALE GENOMIC DNA]</scope>
    <source>
        <strain evidence="8">30A</strain>
    </source>
</reference>
<dbReference type="KEGG" id="agm:DCE93_01960"/>
<protein>
    <submittedName>
        <fullName evidence="7">Sensor histidine kinase</fullName>
    </submittedName>
</protein>
<dbReference type="PIRSF" id="PIRSF037434">
    <property type="entry name" value="STHK_ChrS"/>
    <property type="match status" value="1"/>
</dbReference>
<dbReference type="PANTHER" id="PTHR24421">
    <property type="entry name" value="NITRATE/NITRITE SENSOR PROTEIN NARX-RELATED"/>
    <property type="match status" value="1"/>
</dbReference>
<dbReference type="Proteomes" id="UP000244729">
    <property type="component" value="Chromosome"/>
</dbReference>
<keyword evidence="2 7" id="KW-0418">Kinase</keyword>
<dbReference type="Gene3D" id="1.20.5.1930">
    <property type="match status" value="1"/>
</dbReference>
<dbReference type="InterPro" id="IPR050482">
    <property type="entry name" value="Sensor_HK_TwoCompSys"/>
</dbReference>
<evidence type="ECO:0000259" key="5">
    <source>
        <dbReference type="Pfam" id="PF02518"/>
    </source>
</evidence>
<feature type="transmembrane region" description="Helical" evidence="4">
    <location>
        <begin position="63"/>
        <end position="96"/>
    </location>
</feature>